<dbReference type="SUPFAM" id="SSF56349">
    <property type="entry name" value="DNA breaking-rejoining enzymes"/>
    <property type="match status" value="1"/>
</dbReference>
<name>A0ABW6VA44_MICFU</name>
<comment type="caution">
    <text evidence="2">The sequence shown here is derived from an EMBL/GenBank/DDBJ whole genome shotgun (WGS) entry which is preliminary data.</text>
</comment>
<evidence type="ECO:0008006" key="4">
    <source>
        <dbReference type="Google" id="ProtNLM"/>
    </source>
</evidence>
<accession>A0ABW6VA44</accession>
<gene>
    <name evidence="2" type="ORF">ACFY05_23835</name>
</gene>
<sequence>MQHALTACKALTIPRTPFGTNLLHSGVDVVVVAQLMGHRRLDTTRLVSGL</sequence>
<keyword evidence="3" id="KW-1185">Reference proteome</keyword>
<dbReference type="InterPro" id="IPR011010">
    <property type="entry name" value="DNA_brk_join_enz"/>
</dbReference>
<dbReference type="Gene3D" id="1.10.443.10">
    <property type="entry name" value="Intergrase catalytic core"/>
    <property type="match status" value="1"/>
</dbReference>
<dbReference type="Proteomes" id="UP001602119">
    <property type="component" value="Unassembled WGS sequence"/>
</dbReference>
<reference evidence="2 3" key="1">
    <citation type="submission" date="2024-10" db="EMBL/GenBank/DDBJ databases">
        <title>The Natural Products Discovery Center: Release of the First 8490 Sequenced Strains for Exploring Actinobacteria Biosynthetic Diversity.</title>
        <authorList>
            <person name="Kalkreuter E."/>
            <person name="Kautsar S.A."/>
            <person name="Yang D."/>
            <person name="Bader C.D."/>
            <person name="Teijaro C.N."/>
            <person name="Fluegel L."/>
            <person name="Davis C.M."/>
            <person name="Simpson J.R."/>
            <person name="Lauterbach L."/>
            <person name="Steele A.D."/>
            <person name="Gui C."/>
            <person name="Meng S."/>
            <person name="Li G."/>
            <person name="Viehrig K."/>
            <person name="Ye F."/>
            <person name="Su P."/>
            <person name="Kiefer A.F."/>
            <person name="Nichols A."/>
            <person name="Cepeda A.J."/>
            <person name="Yan W."/>
            <person name="Fan B."/>
            <person name="Jiang Y."/>
            <person name="Adhikari A."/>
            <person name="Zheng C.-J."/>
            <person name="Schuster L."/>
            <person name="Cowan T.M."/>
            <person name="Smanski M.J."/>
            <person name="Chevrette M.G."/>
            <person name="De Carvalho L.P.S."/>
            <person name="Shen B."/>
        </authorList>
    </citation>
    <scope>NUCLEOTIDE SEQUENCE [LARGE SCALE GENOMIC DNA]</scope>
    <source>
        <strain evidence="2 3">NPDC001281</strain>
    </source>
</reference>
<dbReference type="InterPro" id="IPR013762">
    <property type="entry name" value="Integrase-like_cat_sf"/>
</dbReference>
<evidence type="ECO:0000313" key="2">
    <source>
        <dbReference type="EMBL" id="MFF4775888.1"/>
    </source>
</evidence>
<protein>
    <recommendedName>
        <fullName evidence="4">Tyr recombinase domain-containing protein</fullName>
    </recommendedName>
</protein>
<proteinExistence type="predicted"/>
<dbReference type="EMBL" id="JBIAXI010000014">
    <property type="protein sequence ID" value="MFF4775888.1"/>
    <property type="molecule type" value="Genomic_DNA"/>
</dbReference>
<dbReference type="RefSeq" id="WP_387344134.1">
    <property type="nucleotide sequence ID" value="NZ_JBIAXI010000014.1"/>
</dbReference>
<evidence type="ECO:0000256" key="1">
    <source>
        <dbReference type="ARBA" id="ARBA00023172"/>
    </source>
</evidence>
<evidence type="ECO:0000313" key="3">
    <source>
        <dbReference type="Proteomes" id="UP001602119"/>
    </source>
</evidence>
<organism evidence="2 3">
    <name type="scientific">Microtetraspora fusca</name>
    <dbReference type="NCBI Taxonomy" id="1997"/>
    <lineage>
        <taxon>Bacteria</taxon>
        <taxon>Bacillati</taxon>
        <taxon>Actinomycetota</taxon>
        <taxon>Actinomycetes</taxon>
        <taxon>Streptosporangiales</taxon>
        <taxon>Streptosporangiaceae</taxon>
        <taxon>Microtetraspora</taxon>
    </lineage>
</organism>
<keyword evidence="1" id="KW-0233">DNA recombination</keyword>